<evidence type="ECO:0000256" key="1">
    <source>
        <dbReference type="ARBA" id="ARBA00004141"/>
    </source>
</evidence>
<feature type="region of interest" description="Disordered" evidence="6">
    <location>
        <begin position="1"/>
        <end position="23"/>
    </location>
</feature>
<evidence type="ECO:0000313" key="10">
    <source>
        <dbReference type="RefSeq" id="XP_033462379.1"/>
    </source>
</evidence>
<comment type="subcellular location">
    <subcellularLocation>
        <location evidence="1">Membrane</location>
        <topology evidence="1">Multi-pass membrane protein</topology>
    </subcellularLocation>
</comment>
<dbReference type="GO" id="GO:0016020">
    <property type="term" value="C:membrane"/>
    <property type="evidence" value="ECO:0007669"/>
    <property type="project" value="UniProtKB-SubCell"/>
</dbReference>
<dbReference type="RefSeq" id="XP_033462379.1">
    <property type="nucleotide sequence ID" value="XM_033599253.1"/>
</dbReference>
<dbReference type="SUPFAM" id="SSF103473">
    <property type="entry name" value="MFS general substrate transporter"/>
    <property type="match status" value="1"/>
</dbReference>
<keyword evidence="4 7" id="KW-1133">Transmembrane helix</keyword>
<dbReference type="AlphaFoldDB" id="A0A6J3MBT8"/>
<keyword evidence="3 7" id="KW-0812">Transmembrane</keyword>
<feature type="domain" description="Major facilitator superfamily (MFS) profile" evidence="8">
    <location>
        <begin position="32"/>
        <end position="554"/>
    </location>
</feature>
<dbReference type="InterPro" id="IPR036259">
    <property type="entry name" value="MFS_trans_sf"/>
</dbReference>
<feature type="transmembrane region" description="Helical" evidence="7">
    <location>
        <begin position="105"/>
        <end position="125"/>
    </location>
</feature>
<evidence type="ECO:0000259" key="8">
    <source>
        <dbReference type="PROSITE" id="PS50850"/>
    </source>
</evidence>
<organism evidence="10">
    <name type="scientific">Dissoconium aciculare CBS 342.82</name>
    <dbReference type="NCBI Taxonomy" id="1314786"/>
    <lineage>
        <taxon>Eukaryota</taxon>
        <taxon>Fungi</taxon>
        <taxon>Dikarya</taxon>
        <taxon>Ascomycota</taxon>
        <taxon>Pezizomycotina</taxon>
        <taxon>Dothideomycetes</taxon>
        <taxon>Dothideomycetidae</taxon>
        <taxon>Mycosphaerellales</taxon>
        <taxon>Dissoconiaceae</taxon>
        <taxon>Dissoconium</taxon>
    </lineage>
</organism>
<dbReference type="GeneID" id="54357052"/>
<feature type="transmembrane region" description="Helical" evidence="7">
    <location>
        <begin position="70"/>
        <end position="93"/>
    </location>
</feature>
<evidence type="ECO:0000256" key="6">
    <source>
        <dbReference type="SAM" id="MobiDB-lite"/>
    </source>
</evidence>
<feature type="transmembrane region" description="Helical" evidence="7">
    <location>
        <begin position="216"/>
        <end position="238"/>
    </location>
</feature>
<feature type="transmembrane region" description="Helical" evidence="7">
    <location>
        <begin position="33"/>
        <end position="50"/>
    </location>
</feature>
<name>A0A6J3MBT8_9PEZI</name>
<dbReference type="InterPro" id="IPR011701">
    <property type="entry name" value="MFS"/>
</dbReference>
<dbReference type="Proteomes" id="UP000504637">
    <property type="component" value="Unplaced"/>
</dbReference>
<evidence type="ECO:0000256" key="7">
    <source>
        <dbReference type="SAM" id="Phobius"/>
    </source>
</evidence>
<gene>
    <name evidence="10" type="ORF">K489DRAFT_155576</name>
</gene>
<feature type="transmembrane region" description="Helical" evidence="7">
    <location>
        <begin position="322"/>
        <end position="344"/>
    </location>
</feature>
<keyword evidence="2" id="KW-0813">Transport</keyword>
<evidence type="ECO:0000313" key="9">
    <source>
        <dbReference type="Proteomes" id="UP000504637"/>
    </source>
</evidence>
<reference evidence="10" key="2">
    <citation type="submission" date="2020-04" db="EMBL/GenBank/DDBJ databases">
        <authorList>
            <consortium name="NCBI Genome Project"/>
        </authorList>
    </citation>
    <scope>NUCLEOTIDE SEQUENCE</scope>
    <source>
        <strain evidence="10">CBS 342.82</strain>
    </source>
</reference>
<feature type="compositionally biased region" description="Basic and acidic residues" evidence="6">
    <location>
        <begin position="1"/>
        <end position="12"/>
    </location>
</feature>
<evidence type="ECO:0000256" key="3">
    <source>
        <dbReference type="ARBA" id="ARBA00022692"/>
    </source>
</evidence>
<feature type="transmembrane region" description="Helical" evidence="7">
    <location>
        <begin position="131"/>
        <end position="151"/>
    </location>
</feature>
<dbReference type="PANTHER" id="PTHR23504:SF16">
    <property type="entry name" value="TRANSPORTER, PUTATIVE (AFU_ORTHOLOGUE AFUA_1G13970)-RELATED"/>
    <property type="match status" value="1"/>
</dbReference>
<dbReference type="PROSITE" id="PS50850">
    <property type="entry name" value="MFS"/>
    <property type="match status" value="1"/>
</dbReference>
<sequence length="576" mass="62893">MMENTRNQDHVESVGPTESQIPTFKNLPNKDQLFILALSRFVDFFQQAALQTFMVHQLQSFDPSLSQATIAYQAGILQGSFTAAQIITSIIWGRVADHPAFGRKTVLNIGLIGTGIGCAGLGFSSNFQQAVAWRLLTGAINGTVGSARTLVAECIPKPWHSRAFLFFPVAFNFANVAGPVFTSLLIYPYTNMSSLFGPHSLLGGDDGLTWMRQYPFALANLLSTALLFTEAVLVHSGLHETLKAKQPMNMVVFSPFQVARTCYKLLTTRFKMGDRHASSVVHQNEGLLANSDDHDENEVQSSHAKLDGVTPRMSFFQIWTPNLIWTLLSIAIFDFHLGAFANLWTLFLAGPRLSNADFVNEERSQGRNASLHWRTDVTRSSGLGFSPILIGNSMAILGFVGGALQLLLYPSVTQRFGLLRCFRWSLPLFPVAYFLTPFLSSIPSRDAPPASASGLLVWAGISSVLVLQVSARTFTMPAAIILLNNASPHPSVLGTVHGLGSADSAAFRTLGPMIAAYWYGVSVEKGIGQLAWWLVAVIAAIGCIISHRVRNGSGHEILLPEDIELEPPPALQRTRH</sequence>
<dbReference type="GO" id="GO:0022857">
    <property type="term" value="F:transmembrane transporter activity"/>
    <property type="evidence" value="ECO:0007669"/>
    <property type="project" value="InterPro"/>
</dbReference>
<proteinExistence type="predicted"/>
<evidence type="ECO:0000256" key="2">
    <source>
        <dbReference type="ARBA" id="ARBA00022448"/>
    </source>
</evidence>
<evidence type="ECO:0000256" key="5">
    <source>
        <dbReference type="ARBA" id="ARBA00023136"/>
    </source>
</evidence>
<keyword evidence="5 7" id="KW-0472">Membrane</keyword>
<feature type="transmembrane region" description="Helical" evidence="7">
    <location>
        <begin position="421"/>
        <end position="440"/>
    </location>
</feature>
<reference evidence="10" key="3">
    <citation type="submission" date="2025-08" db="UniProtKB">
        <authorList>
            <consortium name="RefSeq"/>
        </authorList>
    </citation>
    <scope>IDENTIFICATION</scope>
    <source>
        <strain evidence="10">CBS 342.82</strain>
    </source>
</reference>
<keyword evidence="9" id="KW-1185">Reference proteome</keyword>
<dbReference type="InterPro" id="IPR020846">
    <property type="entry name" value="MFS_dom"/>
</dbReference>
<reference evidence="10" key="1">
    <citation type="submission" date="2020-01" db="EMBL/GenBank/DDBJ databases">
        <authorList>
            <consortium name="DOE Joint Genome Institute"/>
            <person name="Haridas S."/>
            <person name="Albert R."/>
            <person name="Binder M."/>
            <person name="Bloem J."/>
            <person name="Labutti K."/>
            <person name="Salamov A."/>
            <person name="Andreopoulos B."/>
            <person name="Baker S.E."/>
            <person name="Barry K."/>
            <person name="Bills G."/>
            <person name="Bluhm B.H."/>
            <person name="Cannon C."/>
            <person name="Castanera R."/>
            <person name="Culley D.E."/>
            <person name="Daum C."/>
            <person name="Ezra D."/>
            <person name="Gonzalez J.B."/>
            <person name="Henrissat B."/>
            <person name="Kuo A."/>
            <person name="Liang C."/>
            <person name="Lipzen A."/>
            <person name="Lutzoni F."/>
            <person name="Magnuson J."/>
            <person name="Mondo S."/>
            <person name="Nolan M."/>
            <person name="Ohm R."/>
            <person name="Pangilinan J."/>
            <person name="Park H.-J."/>
            <person name="Ramirez L."/>
            <person name="Alfaro M."/>
            <person name="Sun H."/>
            <person name="Tritt A."/>
            <person name="Yoshinaga Y."/>
            <person name="Zwiers L.-H."/>
            <person name="Turgeon B.G."/>
            <person name="Goodwin S.B."/>
            <person name="Spatafora J.W."/>
            <person name="Crous P.W."/>
            <person name="Grigoriev I.V."/>
        </authorList>
    </citation>
    <scope>NUCLEOTIDE SEQUENCE</scope>
    <source>
        <strain evidence="10">CBS 342.82</strain>
    </source>
</reference>
<feature type="transmembrane region" description="Helical" evidence="7">
    <location>
        <begin position="452"/>
        <end position="471"/>
    </location>
</feature>
<dbReference type="OrthoDB" id="10262656at2759"/>
<feature type="transmembrane region" description="Helical" evidence="7">
    <location>
        <begin position="388"/>
        <end position="409"/>
    </location>
</feature>
<dbReference type="Pfam" id="PF07690">
    <property type="entry name" value="MFS_1"/>
    <property type="match status" value="1"/>
</dbReference>
<dbReference type="Gene3D" id="1.20.1250.20">
    <property type="entry name" value="MFS general substrate transporter like domains"/>
    <property type="match status" value="1"/>
</dbReference>
<evidence type="ECO:0000256" key="4">
    <source>
        <dbReference type="ARBA" id="ARBA00022989"/>
    </source>
</evidence>
<dbReference type="PANTHER" id="PTHR23504">
    <property type="entry name" value="MAJOR FACILITATOR SUPERFAMILY DOMAIN-CONTAINING PROTEIN 10"/>
    <property type="match status" value="1"/>
</dbReference>
<accession>A0A6J3MBT8</accession>
<protein>
    <submittedName>
        <fullName evidence="10">MFS general substrate transporter</fullName>
    </submittedName>
</protein>
<feature type="transmembrane region" description="Helical" evidence="7">
    <location>
        <begin position="163"/>
        <end position="187"/>
    </location>
</feature>